<feature type="compositionally biased region" description="Basic and acidic residues" evidence="1">
    <location>
        <begin position="386"/>
        <end position="408"/>
    </location>
</feature>
<feature type="region of interest" description="Disordered" evidence="1">
    <location>
        <begin position="381"/>
        <end position="408"/>
    </location>
</feature>
<name>A0AAJ0CMX6_9HYPO</name>
<keyword evidence="3" id="KW-1185">Reference proteome</keyword>
<dbReference type="GO" id="GO:0005634">
    <property type="term" value="C:nucleus"/>
    <property type="evidence" value="ECO:0007669"/>
    <property type="project" value="TreeGrafter"/>
</dbReference>
<dbReference type="Pfam" id="PF10253">
    <property type="entry name" value="PRCC"/>
    <property type="match status" value="1"/>
</dbReference>
<feature type="region of interest" description="Disordered" evidence="1">
    <location>
        <begin position="1"/>
        <end position="90"/>
    </location>
</feature>
<dbReference type="EMBL" id="JASWJB010000127">
    <property type="protein sequence ID" value="KAK2595577.1"/>
    <property type="molecule type" value="Genomic_DNA"/>
</dbReference>
<sequence>MGLVDYASDSDSGSSDAETSTSAATKYSPPPQPSSQSHPPKKPFQKVVDRANPGKIVVSLPQTASSPSSSAPNGDEPPAKRARTTGAGLFSGFNSFLPAPKNTGKQVVKASSTTAPSRPVVNLKTSAAPGFSRDGDEDADGVSASDHASCSMILPPPRRQEPTPSIPVSQKPADEVRLVGKPLMFRPLSVGMNSKKKKKTTNKSNAPPETSQSATNGMSASTTASTSSASAGAGAGAQGASEPPKTKVSLFSMHTDEPSDPTPLSSSHGAYEPLFETTYQSDPSAGYSPYPAQDVPVSGAAGDAQSLDHIADDLNLSAAARRELFGRDGSSYAAKNVVNFNMDREYQHNEDVRAAGDQQVHNPVRALHGGKHSLQQLVQNVQNQKDALEDSFAKGRNNRKEASSRYGW</sequence>
<feature type="compositionally biased region" description="Low complexity" evidence="1">
    <location>
        <begin position="213"/>
        <end position="232"/>
    </location>
</feature>
<protein>
    <recommendedName>
        <fullName evidence="4">Stress activated map kinase interacting</fullName>
    </recommendedName>
</protein>
<dbReference type="InterPro" id="IPR018800">
    <property type="entry name" value="PRCC"/>
</dbReference>
<dbReference type="AlphaFoldDB" id="A0AAJ0CMX6"/>
<dbReference type="PANTHER" id="PTHR13621">
    <property type="entry name" value="PROLINE-RICH PROTEIN PRCC"/>
    <property type="match status" value="1"/>
</dbReference>
<evidence type="ECO:0000256" key="1">
    <source>
        <dbReference type="SAM" id="MobiDB-lite"/>
    </source>
</evidence>
<accession>A0AAJ0CMX6</accession>
<reference evidence="2" key="1">
    <citation type="submission" date="2023-06" db="EMBL/GenBank/DDBJ databases">
        <title>Conoideocrella luteorostrata (Hypocreales: Clavicipitaceae), a potential biocontrol fungus for elongate hemlock scale in United States Christmas tree production areas.</title>
        <authorList>
            <person name="Barrett H."/>
            <person name="Lovett B."/>
            <person name="Macias A.M."/>
            <person name="Stajich J.E."/>
            <person name="Kasson M.T."/>
        </authorList>
    </citation>
    <scope>NUCLEOTIDE SEQUENCE</scope>
    <source>
        <strain evidence="2">ARSEF 14590</strain>
    </source>
</reference>
<evidence type="ECO:0008006" key="4">
    <source>
        <dbReference type="Google" id="ProtNLM"/>
    </source>
</evidence>
<evidence type="ECO:0000313" key="3">
    <source>
        <dbReference type="Proteomes" id="UP001251528"/>
    </source>
</evidence>
<organism evidence="2 3">
    <name type="scientific">Conoideocrella luteorostrata</name>
    <dbReference type="NCBI Taxonomy" id="1105319"/>
    <lineage>
        <taxon>Eukaryota</taxon>
        <taxon>Fungi</taxon>
        <taxon>Dikarya</taxon>
        <taxon>Ascomycota</taxon>
        <taxon>Pezizomycotina</taxon>
        <taxon>Sordariomycetes</taxon>
        <taxon>Hypocreomycetidae</taxon>
        <taxon>Hypocreales</taxon>
        <taxon>Clavicipitaceae</taxon>
        <taxon>Conoideocrella</taxon>
    </lineage>
</organism>
<feature type="region of interest" description="Disordered" evidence="1">
    <location>
        <begin position="110"/>
        <end position="300"/>
    </location>
</feature>
<dbReference type="Proteomes" id="UP001251528">
    <property type="component" value="Unassembled WGS sequence"/>
</dbReference>
<evidence type="ECO:0000313" key="2">
    <source>
        <dbReference type="EMBL" id="KAK2595577.1"/>
    </source>
</evidence>
<feature type="compositionally biased region" description="Low complexity" evidence="1">
    <location>
        <begin position="7"/>
        <end position="25"/>
    </location>
</feature>
<gene>
    <name evidence="2" type="ORF">QQS21_006688</name>
</gene>
<comment type="caution">
    <text evidence="2">The sequence shown here is derived from an EMBL/GenBank/DDBJ whole genome shotgun (WGS) entry which is preliminary data.</text>
</comment>
<dbReference type="PANTHER" id="PTHR13621:SF2">
    <property type="entry name" value="PROLINE-RICH PROTEIN PRCC"/>
    <property type="match status" value="1"/>
</dbReference>
<proteinExistence type="predicted"/>